<feature type="transmembrane region" description="Helical" evidence="1">
    <location>
        <begin position="29"/>
        <end position="54"/>
    </location>
</feature>
<keyword evidence="1" id="KW-1133">Transmembrane helix</keyword>
<dbReference type="AlphaFoldDB" id="A0AAD5MXD0"/>
<evidence type="ECO:0000313" key="2">
    <source>
        <dbReference type="EMBL" id="KAJ1356692.1"/>
    </source>
</evidence>
<sequence>MARNTGPLSEPICGYSGTQCPKTFWDEDVIYVAIGVALLGIIAFAAIAFIIYLISDRQPSAGQRLEASIKEVGETLWRWL</sequence>
<evidence type="ECO:0000256" key="1">
    <source>
        <dbReference type="SAM" id="Phobius"/>
    </source>
</evidence>
<keyword evidence="1" id="KW-0472">Membrane</keyword>
<comment type="caution">
    <text evidence="2">The sequence shown here is derived from an EMBL/GenBank/DDBJ whole genome shotgun (WGS) entry which is preliminary data.</text>
</comment>
<proteinExistence type="predicted"/>
<dbReference type="EMBL" id="JAHQIW010002865">
    <property type="protein sequence ID" value="KAJ1356692.1"/>
    <property type="molecule type" value="Genomic_DNA"/>
</dbReference>
<evidence type="ECO:0000313" key="3">
    <source>
        <dbReference type="Proteomes" id="UP001196413"/>
    </source>
</evidence>
<name>A0AAD5MXD0_PARTN</name>
<accession>A0AAD5MXD0</accession>
<protein>
    <submittedName>
        <fullName evidence="2">Uncharacterized protein</fullName>
    </submittedName>
</protein>
<reference evidence="2" key="1">
    <citation type="submission" date="2021-06" db="EMBL/GenBank/DDBJ databases">
        <title>Parelaphostrongylus tenuis whole genome reference sequence.</title>
        <authorList>
            <person name="Garwood T.J."/>
            <person name="Larsen P.A."/>
            <person name="Fountain-Jones N.M."/>
            <person name="Garbe J.R."/>
            <person name="Macchietto M.G."/>
            <person name="Kania S.A."/>
            <person name="Gerhold R.W."/>
            <person name="Richards J.E."/>
            <person name="Wolf T.M."/>
        </authorList>
    </citation>
    <scope>NUCLEOTIDE SEQUENCE</scope>
    <source>
        <strain evidence="2">MNPRO001-30</strain>
        <tissue evidence="2">Meninges</tissue>
    </source>
</reference>
<gene>
    <name evidence="2" type="ORF">KIN20_014432</name>
</gene>
<keyword evidence="3" id="KW-1185">Reference proteome</keyword>
<dbReference type="Proteomes" id="UP001196413">
    <property type="component" value="Unassembled WGS sequence"/>
</dbReference>
<keyword evidence="1" id="KW-0812">Transmembrane</keyword>
<organism evidence="2 3">
    <name type="scientific">Parelaphostrongylus tenuis</name>
    <name type="common">Meningeal worm</name>
    <dbReference type="NCBI Taxonomy" id="148309"/>
    <lineage>
        <taxon>Eukaryota</taxon>
        <taxon>Metazoa</taxon>
        <taxon>Ecdysozoa</taxon>
        <taxon>Nematoda</taxon>
        <taxon>Chromadorea</taxon>
        <taxon>Rhabditida</taxon>
        <taxon>Rhabditina</taxon>
        <taxon>Rhabditomorpha</taxon>
        <taxon>Strongyloidea</taxon>
        <taxon>Metastrongylidae</taxon>
        <taxon>Parelaphostrongylus</taxon>
    </lineage>
</organism>